<dbReference type="PROSITE" id="PS50048">
    <property type="entry name" value="ZN2_CY6_FUNGAL_2"/>
    <property type="match status" value="1"/>
</dbReference>
<evidence type="ECO:0000256" key="5">
    <source>
        <dbReference type="ARBA" id="ARBA00023242"/>
    </source>
</evidence>
<feature type="domain" description="Zn(2)-C6 fungal-type" evidence="7">
    <location>
        <begin position="49"/>
        <end position="80"/>
    </location>
</feature>
<feature type="compositionally biased region" description="Low complexity" evidence="6">
    <location>
        <begin position="107"/>
        <end position="125"/>
    </location>
</feature>
<keyword evidence="4" id="KW-0804">Transcription</keyword>
<dbReference type="PANTHER" id="PTHR47338">
    <property type="entry name" value="ZN(II)2CYS6 TRANSCRIPTION FACTOR (EUROFUNG)-RELATED"/>
    <property type="match status" value="1"/>
</dbReference>
<evidence type="ECO:0000259" key="7">
    <source>
        <dbReference type="PROSITE" id="PS50048"/>
    </source>
</evidence>
<feature type="compositionally biased region" description="Basic and acidic residues" evidence="6">
    <location>
        <begin position="93"/>
        <end position="106"/>
    </location>
</feature>
<dbReference type="Gene3D" id="4.10.240.10">
    <property type="entry name" value="Zn(2)-C6 fungal-type DNA-binding domain"/>
    <property type="match status" value="1"/>
</dbReference>
<dbReference type="CDD" id="cd00067">
    <property type="entry name" value="GAL4"/>
    <property type="match status" value="1"/>
</dbReference>
<accession>A0A9N9FGY0</accession>
<keyword evidence="3" id="KW-0805">Transcription regulation</keyword>
<dbReference type="Proteomes" id="UP000789405">
    <property type="component" value="Unassembled WGS sequence"/>
</dbReference>
<feature type="compositionally biased region" description="Polar residues" evidence="6">
    <location>
        <begin position="1"/>
        <end position="38"/>
    </location>
</feature>
<dbReference type="PANTHER" id="PTHR47338:SF5">
    <property type="entry name" value="ZN(II)2CYS6 TRANSCRIPTION FACTOR (EUROFUNG)"/>
    <property type="match status" value="1"/>
</dbReference>
<evidence type="ECO:0000256" key="1">
    <source>
        <dbReference type="ARBA" id="ARBA00004123"/>
    </source>
</evidence>
<dbReference type="SMART" id="SM00066">
    <property type="entry name" value="GAL4"/>
    <property type="match status" value="1"/>
</dbReference>
<feature type="region of interest" description="Disordered" evidence="6">
    <location>
        <begin position="80"/>
        <end position="129"/>
    </location>
</feature>
<dbReference type="SUPFAM" id="SSF57701">
    <property type="entry name" value="Zn2/Cys6 DNA-binding domain"/>
    <property type="match status" value="1"/>
</dbReference>
<dbReference type="InterPro" id="IPR001138">
    <property type="entry name" value="Zn2Cys6_DnaBD"/>
</dbReference>
<proteinExistence type="predicted"/>
<comment type="caution">
    <text evidence="8">The sequence shown here is derived from an EMBL/GenBank/DDBJ whole genome shotgun (WGS) entry which is preliminary data.</text>
</comment>
<dbReference type="PROSITE" id="PS00463">
    <property type="entry name" value="ZN2_CY6_FUNGAL_1"/>
    <property type="match status" value="1"/>
</dbReference>
<evidence type="ECO:0000256" key="4">
    <source>
        <dbReference type="ARBA" id="ARBA00023163"/>
    </source>
</evidence>
<organism evidence="8 9">
    <name type="scientific">Dentiscutata erythropus</name>
    <dbReference type="NCBI Taxonomy" id="1348616"/>
    <lineage>
        <taxon>Eukaryota</taxon>
        <taxon>Fungi</taxon>
        <taxon>Fungi incertae sedis</taxon>
        <taxon>Mucoromycota</taxon>
        <taxon>Glomeromycotina</taxon>
        <taxon>Glomeromycetes</taxon>
        <taxon>Diversisporales</taxon>
        <taxon>Gigasporaceae</taxon>
        <taxon>Dentiscutata</taxon>
    </lineage>
</organism>
<evidence type="ECO:0000313" key="8">
    <source>
        <dbReference type="EMBL" id="CAG8533438.1"/>
    </source>
</evidence>
<keyword evidence="9" id="KW-1185">Reference proteome</keyword>
<evidence type="ECO:0000256" key="3">
    <source>
        <dbReference type="ARBA" id="ARBA00023015"/>
    </source>
</evidence>
<dbReference type="EMBL" id="CAJVPY010001712">
    <property type="protein sequence ID" value="CAG8533438.1"/>
    <property type="molecule type" value="Genomic_DNA"/>
</dbReference>
<sequence length="290" mass="32840">MFPIASNKNSTQLPSAPNDNNFSQLSSTPTSSNANVKRTGSRRKYVKAACQLCKKSKVKCSGDYPCERCLKQKQENECVYKPQKKRGPRSRSSSRDNRHRRQDDLRSSPISRSRSSSCDNRSRASGYSEVTEAEDNYNALGIFPQASGYSEVTETEDNYNAFGIFPQNDLQQNLPPNNFRDNYLHPLYNEETGYLSLESVQYDINLDANSYTEIPILFTSPFLQTPQDFNIPHSPLNIPNSPLSDLATDFFNFRLDSEDNISHSPSDCYFAPESLEEHGTQNYNPNTFSS</sequence>
<gene>
    <name evidence="8" type="ORF">DERYTH_LOCUS4456</name>
</gene>
<evidence type="ECO:0000313" key="9">
    <source>
        <dbReference type="Proteomes" id="UP000789405"/>
    </source>
</evidence>
<dbReference type="Pfam" id="PF00172">
    <property type="entry name" value="Zn_clus"/>
    <property type="match status" value="1"/>
</dbReference>
<evidence type="ECO:0000256" key="6">
    <source>
        <dbReference type="SAM" id="MobiDB-lite"/>
    </source>
</evidence>
<keyword evidence="5" id="KW-0539">Nucleus</keyword>
<dbReference type="GO" id="GO:0005634">
    <property type="term" value="C:nucleus"/>
    <property type="evidence" value="ECO:0007669"/>
    <property type="project" value="UniProtKB-SubCell"/>
</dbReference>
<protein>
    <submittedName>
        <fullName evidence="8">24657_t:CDS:1</fullName>
    </submittedName>
</protein>
<keyword evidence="2" id="KW-0479">Metal-binding</keyword>
<dbReference type="GO" id="GO:0000981">
    <property type="term" value="F:DNA-binding transcription factor activity, RNA polymerase II-specific"/>
    <property type="evidence" value="ECO:0007669"/>
    <property type="project" value="InterPro"/>
</dbReference>
<comment type="subcellular location">
    <subcellularLocation>
        <location evidence="1">Nucleus</location>
    </subcellularLocation>
</comment>
<evidence type="ECO:0000256" key="2">
    <source>
        <dbReference type="ARBA" id="ARBA00022723"/>
    </source>
</evidence>
<dbReference type="GO" id="GO:0008270">
    <property type="term" value="F:zinc ion binding"/>
    <property type="evidence" value="ECO:0007669"/>
    <property type="project" value="InterPro"/>
</dbReference>
<dbReference type="OrthoDB" id="2396764at2759"/>
<dbReference type="AlphaFoldDB" id="A0A9N9FGY0"/>
<dbReference type="InterPro" id="IPR050815">
    <property type="entry name" value="TF_fung"/>
</dbReference>
<reference evidence="8" key="1">
    <citation type="submission" date="2021-06" db="EMBL/GenBank/DDBJ databases">
        <authorList>
            <person name="Kallberg Y."/>
            <person name="Tangrot J."/>
            <person name="Rosling A."/>
        </authorList>
    </citation>
    <scope>NUCLEOTIDE SEQUENCE</scope>
    <source>
        <strain evidence="8">MA453B</strain>
    </source>
</reference>
<feature type="region of interest" description="Disordered" evidence="6">
    <location>
        <begin position="1"/>
        <end position="43"/>
    </location>
</feature>
<dbReference type="InterPro" id="IPR036864">
    <property type="entry name" value="Zn2-C6_fun-type_DNA-bd_sf"/>
</dbReference>
<name>A0A9N9FGY0_9GLOM</name>